<evidence type="ECO:0000313" key="2">
    <source>
        <dbReference type="EMBL" id="CAL6059767.1"/>
    </source>
</evidence>
<proteinExistence type="predicted"/>
<reference evidence="1" key="1">
    <citation type="submission" date="2023-06" db="EMBL/GenBank/DDBJ databases">
        <authorList>
            <person name="Kurt Z."/>
        </authorList>
    </citation>
    <scope>NUCLEOTIDE SEQUENCE</scope>
</reference>
<organism evidence="1">
    <name type="scientific">Hexamita inflata</name>
    <dbReference type="NCBI Taxonomy" id="28002"/>
    <lineage>
        <taxon>Eukaryota</taxon>
        <taxon>Metamonada</taxon>
        <taxon>Diplomonadida</taxon>
        <taxon>Hexamitidae</taxon>
        <taxon>Hexamitinae</taxon>
        <taxon>Hexamita</taxon>
    </lineage>
</organism>
<dbReference type="EMBL" id="CATOUU010000785">
    <property type="protein sequence ID" value="CAI9948037.1"/>
    <property type="molecule type" value="Genomic_DNA"/>
</dbReference>
<name>A0AA86Q1M7_9EUKA</name>
<sequence>MLDMDNFVQIDYVNQYDFVNIKLSVIVQILNSLYVCTRDEIGSVNNSVLITRAIYRDNQYMGMLLINEQLFGSFADMTINNLDGLTATTLKVRMMDKQIPILNPYYQFSQTISYRNETPQPLIQTIPGILNDYPQNQFSNIVSAKIISIPKIINASTGSFIEQINEYYYMQVVRNELTIHIGLSSTVITTKSRYAYSNVYYCVPPILPTFTIIPLNLSQLRLSQPLQISRKNCLVSDGFICMFKTDVDLYKKVKDQISQQNSSDLQYLCGYNYTSTKFSLNTDSDDFLLYLQTIPQFGNISTHIKDHNDFKTATLYMNYTNQDKVVLKYYRVMPNYQKYHLDQNACVMVIQNNTIIPSSTFTSLRGLQTISPNLLYLIYQQNREIIHFARYVTQLEYLLNNPLIEAVYLGHSWVSNQDRNYADLLEQQTFVENETGTNEDQKVVNRVCIEIARLYNNQYFVFSSNPKNNEIVRNEHFKSNIDGTNLKFRLSVVNGQTFLTKPLISKNKSIIGIPRVGGYLTLQLKIEDLFDKYFENYNYVVMDATGSLVYSQKTTQQYAFGIKQMLIDYGYLSETFSNSTVQSVQKTFTRNHDFWESAQQRSLNNEFTIVVSQNFTKINSFLQKPISTNLLFMNVLQFSKLILNSFQMDILQSRNSVFQTNLLC</sequence>
<gene>
    <name evidence="1" type="ORF">HINF_LOCUS35682</name>
    <name evidence="2" type="ORF">HINF_LOCUS48902</name>
</gene>
<accession>A0AA86Q1M7</accession>
<dbReference type="EMBL" id="CAXDID020000227">
    <property type="protein sequence ID" value="CAL6059767.1"/>
    <property type="molecule type" value="Genomic_DNA"/>
</dbReference>
<evidence type="ECO:0000313" key="1">
    <source>
        <dbReference type="EMBL" id="CAI9948037.1"/>
    </source>
</evidence>
<protein>
    <submittedName>
        <fullName evidence="1">Uncharacterized protein</fullName>
    </submittedName>
</protein>
<reference evidence="2 3" key="2">
    <citation type="submission" date="2024-07" db="EMBL/GenBank/DDBJ databases">
        <authorList>
            <person name="Akdeniz Z."/>
        </authorList>
    </citation>
    <scope>NUCLEOTIDE SEQUENCE [LARGE SCALE GENOMIC DNA]</scope>
</reference>
<keyword evidence="3" id="KW-1185">Reference proteome</keyword>
<dbReference type="Proteomes" id="UP001642409">
    <property type="component" value="Unassembled WGS sequence"/>
</dbReference>
<evidence type="ECO:0000313" key="3">
    <source>
        <dbReference type="Proteomes" id="UP001642409"/>
    </source>
</evidence>
<comment type="caution">
    <text evidence="1">The sequence shown here is derived from an EMBL/GenBank/DDBJ whole genome shotgun (WGS) entry which is preliminary data.</text>
</comment>
<dbReference type="AlphaFoldDB" id="A0AA86Q1M7"/>